<protein>
    <recommendedName>
        <fullName evidence="1">SAM domain-containing protein</fullName>
    </recommendedName>
</protein>
<proteinExistence type="predicted"/>
<dbReference type="Pfam" id="PF07647">
    <property type="entry name" value="SAM_2"/>
    <property type="match status" value="1"/>
</dbReference>
<evidence type="ECO:0000313" key="2">
    <source>
        <dbReference type="EMBL" id="ETO18658.1"/>
    </source>
</evidence>
<feature type="domain" description="SAM" evidence="1">
    <location>
        <begin position="20"/>
        <end position="86"/>
    </location>
</feature>
<gene>
    <name evidence="2" type="ORF">RFI_18602</name>
</gene>
<dbReference type="InterPro" id="IPR013761">
    <property type="entry name" value="SAM/pointed_sf"/>
</dbReference>
<name>X6MYE9_RETFI</name>
<accession>X6MYE9</accession>
<evidence type="ECO:0000259" key="1">
    <source>
        <dbReference type="PROSITE" id="PS50105"/>
    </source>
</evidence>
<dbReference type="EMBL" id="ASPP01014588">
    <property type="protein sequence ID" value="ETO18658.1"/>
    <property type="molecule type" value="Genomic_DNA"/>
</dbReference>
<dbReference type="Gene3D" id="1.10.150.50">
    <property type="entry name" value="Transcription Factor, Ets-1"/>
    <property type="match status" value="1"/>
</dbReference>
<evidence type="ECO:0000313" key="3">
    <source>
        <dbReference type="Proteomes" id="UP000023152"/>
    </source>
</evidence>
<dbReference type="InterPro" id="IPR001660">
    <property type="entry name" value="SAM"/>
</dbReference>
<keyword evidence="3" id="KW-1185">Reference proteome</keyword>
<dbReference type="Proteomes" id="UP000023152">
    <property type="component" value="Unassembled WGS sequence"/>
</dbReference>
<dbReference type="AlphaFoldDB" id="X6MYE9"/>
<dbReference type="SUPFAM" id="SSF47769">
    <property type="entry name" value="SAM/Pointed domain"/>
    <property type="match status" value="1"/>
</dbReference>
<comment type="caution">
    <text evidence="2">The sequence shown here is derived from an EMBL/GenBank/DDBJ whole genome shotgun (WGS) entry which is preliminary data.</text>
</comment>
<reference evidence="2 3" key="1">
    <citation type="journal article" date="2013" name="Curr. Biol.">
        <title>The Genome of the Foraminiferan Reticulomyxa filosa.</title>
        <authorList>
            <person name="Glockner G."/>
            <person name="Hulsmann N."/>
            <person name="Schleicher M."/>
            <person name="Noegel A.A."/>
            <person name="Eichinger L."/>
            <person name="Gallinger C."/>
            <person name="Pawlowski J."/>
            <person name="Sierra R."/>
            <person name="Euteneuer U."/>
            <person name="Pillet L."/>
            <person name="Moustafa A."/>
            <person name="Platzer M."/>
            <person name="Groth M."/>
            <person name="Szafranski K."/>
            <person name="Schliwa M."/>
        </authorList>
    </citation>
    <scope>NUCLEOTIDE SEQUENCE [LARGE SCALE GENOMIC DNA]</scope>
</reference>
<sequence>MCVAIDLHLKSTSLYLLLKKKKKKFEAWLRETVKLSQYLSQFQSYGYNDIRMVMYIDEQVLIEDIQMDKKPHRLIFLKKAGDLRRQLTEVNLSFALFYVNSLIIKVDDNAVLYKVRRLAKKNSLSTIFIQI</sequence>
<dbReference type="PROSITE" id="PS50105">
    <property type="entry name" value="SAM_DOMAIN"/>
    <property type="match status" value="1"/>
</dbReference>
<organism evidence="2 3">
    <name type="scientific">Reticulomyxa filosa</name>
    <dbReference type="NCBI Taxonomy" id="46433"/>
    <lineage>
        <taxon>Eukaryota</taxon>
        <taxon>Sar</taxon>
        <taxon>Rhizaria</taxon>
        <taxon>Retaria</taxon>
        <taxon>Foraminifera</taxon>
        <taxon>Monothalamids</taxon>
        <taxon>Reticulomyxidae</taxon>
        <taxon>Reticulomyxa</taxon>
    </lineage>
</organism>